<name>A0A3P7P2D7_CYLGO</name>
<keyword evidence="2" id="KW-1185">Reference proteome</keyword>
<evidence type="ECO:0000313" key="2">
    <source>
        <dbReference type="Proteomes" id="UP000271889"/>
    </source>
</evidence>
<reference evidence="1 2" key="1">
    <citation type="submission" date="2018-11" db="EMBL/GenBank/DDBJ databases">
        <authorList>
            <consortium name="Pathogen Informatics"/>
        </authorList>
    </citation>
    <scope>NUCLEOTIDE SEQUENCE [LARGE SCALE GENOMIC DNA]</scope>
</reference>
<dbReference type="Proteomes" id="UP000271889">
    <property type="component" value="Unassembled WGS sequence"/>
</dbReference>
<sequence length="135" mass="14637">MQAEGTPLISGVTADGTPLFNGILVCPEARHTTTIITTTTTTYRMIEVSDSDSLSDDFEIVDDNTLTVDVPLVPSPTTSPQYMIVGKTESEVPLSPVTRSRMHIDLDFPPREIVAGTETEGKTVTETVTVEKHTE</sequence>
<evidence type="ECO:0000313" key="1">
    <source>
        <dbReference type="EMBL" id="VDN36621.1"/>
    </source>
</evidence>
<dbReference type="EMBL" id="UYRV01129637">
    <property type="protein sequence ID" value="VDN36621.1"/>
    <property type="molecule type" value="Genomic_DNA"/>
</dbReference>
<accession>A0A3P7P2D7</accession>
<organism evidence="1 2">
    <name type="scientific">Cylicostephanus goldi</name>
    <name type="common">Nematode worm</name>
    <dbReference type="NCBI Taxonomy" id="71465"/>
    <lineage>
        <taxon>Eukaryota</taxon>
        <taxon>Metazoa</taxon>
        <taxon>Ecdysozoa</taxon>
        <taxon>Nematoda</taxon>
        <taxon>Chromadorea</taxon>
        <taxon>Rhabditida</taxon>
        <taxon>Rhabditina</taxon>
        <taxon>Rhabditomorpha</taxon>
        <taxon>Strongyloidea</taxon>
        <taxon>Strongylidae</taxon>
        <taxon>Cylicostephanus</taxon>
    </lineage>
</organism>
<dbReference type="AlphaFoldDB" id="A0A3P7P2D7"/>
<feature type="non-terminal residue" evidence="1">
    <location>
        <position position="135"/>
    </location>
</feature>
<gene>
    <name evidence="1" type="ORF">CGOC_LOCUS13257</name>
</gene>
<dbReference type="OrthoDB" id="5843047at2759"/>
<protein>
    <submittedName>
        <fullName evidence="1">Uncharacterized protein</fullName>
    </submittedName>
</protein>
<proteinExistence type="predicted"/>